<organism evidence="8 9">
    <name type="scientific">Solidesulfovibrio carbinoliphilus subsp. oakridgensis</name>
    <dbReference type="NCBI Taxonomy" id="694327"/>
    <lineage>
        <taxon>Bacteria</taxon>
        <taxon>Pseudomonadati</taxon>
        <taxon>Thermodesulfobacteriota</taxon>
        <taxon>Desulfovibrionia</taxon>
        <taxon>Desulfovibrionales</taxon>
        <taxon>Desulfovibrionaceae</taxon>
        <taxon>Solidesulfovibrio</taxon>
    </lineage>
</organism>
<name>G7QB86_9BACT</name>
<keyword evidence="3" id="KW-0540">Nuclease</keyword>
<keyword evidence="4" id="KW-0255">Endonuclease</keyword>
<dbReference type="AlphaFoldDB" id="G7QB86"/>
<protein>
    <submittedName>
        <fullName evidence="8">YcfA family protein</fullName>
    </submittedName>
</protein>
<dbReference type="eggNOG" id="COG1724">
    <property type="taxonomic scope" value="Bacteria"/>
</dbReference>
<evidence type="ECO:0000313" key="9">
    <source>
        <dbReference type="Proteomes" id="UP000004662"/>
    </source>
</evidence>
<evidence type="ECO:0000256" key="1">
    <source>
        <dbReference type="ARBA" id="ARBA00006620"/>
    </source>
</evidence>
<dbReference type="InterPro" id="IPR038570">
    <property type="entry name" value="HicA_sf"/>
</dbReference>
<keyword evidence="9" id="KW-1185">Reference proteome</keyword>
<dbReference type="RefSeq" id="WP_009182188.1">
    <property type="nucleotide sequence ID" value="NZ_CM001368.1"/>
</dbReference>
<dbReference type="Proteomes" id="UP000004662">
    <property type="component" value="Chromosome"/>
</dbReference>
<dbReference type="GO" id="GO:0004519">
    <property type="term" value="F:endonuclease activity"/>
    <property type="evidence" value="ECO:0007669"/>
    <property type="project" value="UniProtKB-KW"/>
</dbReference>
<evidence type="ECO:0000256" key="3">
    <source>
        <dbReference type="ARBA" id="ARBA00022722"/>
    </source>
</evidence>
<dbReference type="GO" id="GO:0016787">
    <property type="term" value="F:hydrolase activity"/>
    <property type="evidence" value="ECO:0007669"/>
    <property type="project" value="UniProtKB-KW"/>
</dbReference>
<keyword evidence="2" id="KW-1277">Toxin-antitoxin system</keyword>
<sequence length="68" mass="7689">MDSKELIRRLKDSGFTLLRVNGSHHVFGHADGRRVVVKDPCKDIPAGTLRNIFRQAAWPWPPREGGKP</sequence>
<evidence type="ECO:0000256" key="4">
    <source>
        <dbReference type="ARBA" id="ARBA00022759"/>
    </source>
</evidence>
<keyword evidence="7" id="KW-0346">Stress response</keyword>
<evidence type="ECO:0000313" key="8">
    <source>
        <dbReference type="EMBL" id="EHJ48828.1"/>
    </source>
</evidence>
<dbReference type="OrthoDB" id="9810412at2"/>
<accession>G7QB86</accession>
<dbReference type="InterPro" id="IPR012933">
    <property type="entry name" value="HicA_mRNA_interferase"/>
</dbReference>
<dbReference type="STRING" id="694327.DFW101_2824"/>
<evidence type="ECO:0000256" key="5">
    <source>
        <dbReference type="ARBA" id="ARBA00022801"/>
    </source>
</evidence>
<dbReference type="HOGENOM" id="CLU_164851_4_3_7"/>
<comment type="similarity">
    <text evidence="1">Belongs to the HicA mRNA interferase family.</text>
</comment>
<evidence type="ECO:0000256" key="6">
    <source>
        <dbReference type="ARBA" id="ARBA00022884"/>
    </source>
</evidence>
<gene>
    <name evidence="8" type="ORF">DFW101_2824</name>
</gene>
<proteinExistence type="inferred from homology"/>
<dbReference type="GO" id="GO:0003729">
    <property type="term" value="F:mRNA binding"/>
    <property type="evidence" value="ECO:0007669"/>
    <property type="project" value="InterPro"/>
</dbReference>
<keyword evidence="5" id="KW-0378">Hydrolase</keyword>
<dbReference type="EMBL" id="CM001368">
    <property type="protein sequence ID" value="EHJ48828.1"/>
    <property type="molecule type" value="Genomic_DNA"/>
</dbReference>
<dbReference type="Gene3D" id="3.30.920.30">
    <property type="entry name" value="Hypothetical protein"/>
    <property type="match status" value="1"/>
</dbReference>
<keyword evidence="6" id="KW-0694">RNA-binding</keyword>
<evidence type="ECO:0000256" key="7">
    <source>
        <dbReference type="ARBA" id="ARBA00023016"/>
    </source>
</evidence>
<evidence type="ECO:0000256" key="2">
    <source>
        <dbReference type="ARBA" id="ARBA00022649"/>
    </source>
</evidence>
<dbReference type="SUPFAM" id="SSF54786">
    <property type="entry name" value="YcfA/nrd intein domain"/>
    <property type="match status" value="1"/>
</dbReference>
<dbReference type="Pfam" id="PF07927">
    <property type="entry name" value="HicA_toxin"/>
    <property type="match status" value="1"/>
</dbReference>
<reference evidence="9" key="1">
    <citation type="journal article" date="2015" name="Genome Announc.">
        <title>High-Quality Draft Genome Sequence of Desulfovibrio carbinoliphilus FW-101-2B, an Organic Acid-Oxidizing Sulfate-Reducing Bacterium Isolated from Uranium(VI)-Contaminated Groundwater.</title>
        <authorList>
            <person name="Ramsay B.D."/>
            <person name="Hwang C."/>
            <person name="Woo H.L."/>
            <person name="Carroll S.L."/>
            <person name="Lucas S."/>
            <person name="Han J."/>
            <person name="Lapidus A.L."/>
            <person name="Cheng J.F."/>
            <person name="Goodwin L.A."/>
            <person name="Pitluck S."/>
            <person name="Peters L."/>
            <person name="Chertkov O."/>
            <person name="Held B."/>
            <person name="Detter J.C."/>
            <person name="Han C.S."/>
            <person name="Tapia R."/>
            <person name="Land M.L."/>
            <person name="Hauser L.J."/>
            <person name="Kyrpides N.C."/>
            <person name="Ivanova N.N."/>
            <person name="Mikhailova N."/>
            <person name="Pagani I."/>
            <person name="Woyke T."/>
            <person name="Arkin A.P."/>
            <person name="Dehal P."/>
            <person name="Chivian D."/>
            <person name="Criddle C.S."/>
            <person name="Wu W."/>
            <person name="Chakraborty R."/>
            <person name="Hazen T.C."/>
            <person name="Fields M.W."/>
        </authorList>
    </citation>
    <scope>NUCLEOTIDE SEQUENCE [LARGE SCALE GENOMIC DNA]</scope>
    <source>
        <strain evidence="9">FW-101-2B</strain>
    </source>
</reference>